<organism evidence="3 4">
    <name type="scientific">Stylosanthes scabra</name>
    <dbReference type="NCBI Taxonomy" id="79078"/>
    <lineage>
        <taxon>Eukaryota</taxon>
        <taxon>Viridiplantae</taxon>
        <taxon>Streptophyta</taxon>
        <taxon>Embryophyta</taxon>
        <taxon>Tracheophyta</taxon>
        <taxon>Spermatophyta</taxon>
        <taxon>Magnoliopsida</taxon>
        <taxon>eudicotyledons</taxon>
        <taxon>Gunneridae</taxon>
        <taxon>Pentapetalae</taxon>
        <taxon>rosids</taxon>
        <taxon>fabids</taxon>
        <taxon>Fabales</taxon>
        <taxon>Fabaceae</taxon>
        <taxon>Papilionoideae</taxon>
        <taxon>50 kb inversion clade</taxon>
        <taxon>dalbergioids sensu lato</taxon>
        <taxon>Dalbergieae</taxon>
        <taxon>Pterocarpus clade</taxon>
        <taxon>Stylosanthes</taxon>
    </lineage>
</organism>
<feature type="non-terminal residue" evidence="3">
    <location>
        <position position="170"/>
    </location>
</feature>
<evidence type="ECO:0000256" key="1">
    <source>
        <dbReference type="SAM" id="MobiDB-lite"/>
    </source>
</evidence>
<keyword evidence="4" id="KW-1185">Reference proteome</keyword>
<comment type="caution">
    <text evidence="3">The sequence shown here is derived from an EMBL/GenBank/DDBJ whole genome shotgun (WGS) entry which is preliminary data.</text>
</comment>
<gene>
    <name evidence="3" type="ORF">PIB30_070068</name>
</gene>
<name>A0ABU6UQ17_9FABA</name>
<evidence type="ECO:0000313" key="4">
    <source>
        <dbReference type="Proteomes" id="UP001341840"/>
    </source>
</evidence>
<feature type="transmembrane region" description="Helical" evidence="2">
    <location>
        <begin position="99"/>
        <end position="121"/>
    </location>
</feature>
<feature type="transmembrane region" description="Helical" evidence="2">
    <location>
        <begin position="133"/>
        <end position="154"/>
    </location>
</feature>
<keyword evidence="2" id="KW-0472">Membrane</keyword>
<evidence type="ECO:0000256" key="2">
    <source>
        <dbReference type="SAM" id="Phobius"/>
    </source>
</evidence>
<protein>
    <submittedName>
        <fullName evidence="3">Uncharacterized protein</fullName>
    </submittedName>
</protein>
<accession>A0ABU6UQ17</accession>
<keyword evidence="2" id="KW-1133">Transmembrane helix</keyword>
<evidence type="ECO:0000313" key="3">
    <source>
        <dbReference type="EMBL" id="MED6162395.1"/>
    </source>
</evidence>
<feature type="compositionally biased region" description="Low complexity" evidence="1">
    <location>
        <begin position="1"/>
        <end position="25"/>
    </location>
</feature>
<keyword evidence="2" id="KW-0812">Transmembrane</keyword>
<reference evidence="3 4" key="1">
    <citation type="journal article" date="2023" name="Plants (Basel)">
        <title>Bridging the Gap: Combining Genomics and Transcriptomics Approaches to Understand Stylosanthes scabra, an Orphan Legume from the Brazilian Caatinga.</title>
        <authorList>
            <person name="Ferreira-Neto J.R.C."/>
            <person name="da Silva M.D."/>
            <person name="Binneck E."/>
            <person name="de Melo N.F."/>
            <person name="da Silva R.H."/>
            <person name="de Melo A.L.T.M."/>
            <person name="Pandolfi V."/>
            <person name="Bustamante F.O."/>
            <person name="Brasileiro-Vidal A.C."/>
            <person name="Benko-Iseppon A.M."/>
        </authorList>
    </citation>
    <scope>NUCLEOTIDE SEQUENCE [LARGE SCALE GENOMIC DNA]</scope>
    <source>
        <tissue evidence="3">Leaves</tissue>
    </source>
</reference>
<feature type="region of interest" description="Disordered" evidence="1">
    <location>
        <begin position="1"/>
        <end position="47"/>
    </location>
</feature>
<dbReference type="EMBL" id="JASCZI010121610">
    <property type="protein sequence ID" value="MED6162395.1"/>
    <property type="molecule type" value="Genomic_DNA"/>
</dbReference>
<proteinExistence type="predicted"/>
<sequence length="170" mass="19185">MRPSAPRLPRPASSPSSSVSSGSSRSFHRECERSPRTLFLPPAPMPVPRPAHPVPRTPMMDARHYRSLFPRCGVAPPTPRRATMSLRQRQLIRRPSWKVILRSPTLLVMLTPVVMMCTPLMLPMDLSRRVPVWVLVFLADIPPIVPRVAVLLVMERPLTARPVTVHQMTI</sequence>
<dbReference type="Proteomes" id="UP001341840">
    <property type="component" value="Unassembled WGS sequence"/>
</dbReference>